<evidence type="ECO:0000313" key="1">
    <source>
        <dbReference type="EMBL" id="GHH73813.1"/>
    </source>
</evidence>
<sequence length="229" mass="24927">MADAHGATDGPVTATDVELAVRLALRTLGEVRDRDWSTRAGSLRWDCWETVEHLADDLFYYATQLGPETPSPSAPIPWAWYERRAGGPMNLVFADRAAGPAGLLQVLEASAALMVAMARTTAPGKRAYHIYGVADPEGFAAMSVVEILVHMYDIAEGFGIPWAPPAELCARVLARLFPHVPADTAEPWPAMLWATGRLALPDRPRLDEWRWYSAPAAEREAVADPGLPG</sequence>
<keyword evidence="2" id="KW-1185">Reference proteome</keyword>
<protein>
    <recommendedName>
        <fullName evidence="3">Mycothiol-dependent maleylpyruvate isomerase metal-binding domain-containing protein</fullName>
    </recommendedName>
</protein>
<dbReference type="AlphaFoldDB" id="A0A919KVB3"/>
<organism evidence="1 2">
    <name type="scientific">Streptomyces sulfonofaciens</name>
    <dbReference type="NCBI Taxonomy" id="68272"/>
    <lineage>
        <taxon>Bacteria</taxon>
        <taxon>Bacillati</taxon>
        <taxon>Actinomycetota</taxon>
        <taxon>Actinomycetes</taxon>
        <taxon>Kitasatosporales</taxon>
        <taxon>Streptomycetaceae</taxon>
        <taxon>Streptomyces</taxon>
    </lineage>
</organism>
<dbReference type="Proteomes" id="UP000603708">
    <property type="component" value="Unassembled WGS sequence"/>
</dbReference>
<evidence type="ECO:0008006" key="3">
    <source>
        <dbReference type="Google" id="ProtNLM"/>
    </source>
</evidence>
<name>A0A919KVB3_9ACTN</name>
<reference evidence="1" key="2">
    <citation type="submission" date="2020-09" db="EMBL/GenBank/DDBJ databases">
        <authorList>
            <person name="Sun Q."/>
            <person name="Ohkuma M."/>
        </authorList>
    </citation>
    <scope>NUCLEOTIDE SEQUENCE</scope>
    <source>
        <strain evidence="1">JCM 5069</strain>
    </source>
</reference>
<reference evidence="1" key="1">
    <citation type="journal article" date="2014" name="Int. J. Syst. Evol. Microbiol.">
        <title>Complete genome sequence of Corynebacterium casei LMG S-19264T (=DSM 44701T), isolated from a smear-ripened cheese.</title>
        <authorList>
            <consortium name="US DOE Joint Genome Institute (JGI-PGF)"/>
            <person name="Walter F."/>
            <person name="Albersmeier A."/>
            <person name="Kalinowski J."/>
            <person name="Ruckert C."/>
        </authorList>
    </citation>
    <scope>NUCLEOTIDE SEQUENCE</scope>
    <source>
        <strain evidence="1">JCM 5069</strain>
    </source>
</reference>
<dbReference type="InterPro" id="IPR034660">
    <property type="entry name" value="DinB/YfiT-like"/>
</dbReference>
<comment type="caution">
    <text evidence="1">The sequence shown here is derived from an EMBL/GenBank/DDBJ whole genome shotgun (WGS) entry which is preliminary data.</text>
</comment>
<dbReference type="RefSeq" id="WP_189929960.1">
    <property type="nucleotide sequence ID" value="NZ_BNCD01000003.1"/>
</dbReference>
<dbReference type="EMBL" id="BNCD01000003">
    <property type="protein sequence ID" value="GHH73813.1"/>
    <property type="molecule type" value="Genomic_DNA"/>
</dbReference>
<gene>
    <name evidence="1" type="ORF">GCM10018793_13270</name>
</gene>
<dbReference type="SUPFAM" id="SSF109854">
    <property type="entry name" value="DinB/YfiT-like putative metalloenzymes"/>
    <property type="match status" value="1"/>
</dbReference>
<proteinExistence type="predicted"/>
<accession>A0A919KVB3</accession>
<evidence type="ECO:0000313" key="2">
    <source>
        <dbReference type="Proteomes" id="UP000603708"/>
    </source>
</evidence>